<dbReference type="EMBL" id="AP018449">
    <property type="protein sequence ID" value="BBB91223.1"/>
    <property type="molecule type" value="Genomic_DNA"/>
</dbReference>
<sequence>MIIDSVATLALFCLRCGNIQLHYISRFSSQGAGHRLICSCGQVQATVASAGRRQYILDIPCGICETSHLICFDSKLFWQSKVSKIYCHKANLELGFVGSREVIESTLATHSQAAAKLVHDVDDLFDGCDCNSVKNSQIMLQVLNKIHDIAEQGGVCCCCGSTNITATLLVDAIELNCNHCDGRLIIPARNDNDLSQAEALFSIELVPQRAQLRRQE</sequence>
<proteinExistence type="predicted"/>
<organism evidence="1 2">
    <name type="scientific">Methylomusa anaerophila</name>
    <dbReference type="NCBI Taxonomy" id="1930071"/>
    <lineage>
        <taxon>Bacteria</taxon>
        <taxon>Bacillati</taxon>
        <taxon>Bacillota</taxon>
        <taxon>Negativicutes</taxon>
        <taxon>Selenomonadales</taxon>
        <taxon>Sporomusaceae</taxon>
        <taxon>Methylomusa</taxon>
    </lineage>
</organism>
<gene>
    <name evidence="1" type="ORF">MAMMFC1_01894</name>
</gene>
<accession>A0A348AJH5</accession>
<name>A0A348AJH5_9FIRM</name>
<dbReference type="OrthoDB" id="1678992at2"/>
<reference evidence="1 2" key="1">
    <citation type="journal article" date="2018" name="Int. J. Syst. Evol. Microbiol.">
        <title>Methylomusa anaerophila gen. nov., sp. nov., an anaerobic methanol-utilizing bacterium isolated from a microbial fuel cell.</title>
        <authorList>
            <person name="Amano N."/>
            <person name="Yamamuro A."/>
            <person name="Miyahara M."/>
            <person name="Kouzuma A."/>
            <person name="Abe T."/>
            <person name="Watanabe K."/>
        </authorList>
    </citation>
    <scope>NUCLEOTIDE SEQUENCE [LARGE SCALE GENOMIC DNA]</scope>
    <source>
        <strain evidence="1 2">MMFC1</strain>
    </source>
</reference>
<dbReference type="AlphaFoldDB" id="A0A348AJH5"/>
<dbReference type="KEGG" id="mana:MAMMFC1_01894"/>
<dbReference type="RefSeq" id="WP_126308271.1">
    <property type="nucleotide sequence ID" value="NZ_AP018449.1"/>
</dbReference>
<protein>
    <submittedName>
        <fullName evidence="1">Uncharacterized protein</fullName>
    </submittedName>
</protein>
<evidence type="ECO:0000313" key="2">
    <source>
        <dbReference type="Proteomes" id="UP000276437"/>
    </source>
</evidence>
<keyword evidence="2" id="KW-1185">Reference proteome</keyword>
<evidence type="ECO:0000313" key="1">
    <source>
        <dbReference type="EMBL" id="BBB91223.1"/>
    </source>
</evidence>
<dbReference type="Proteomes" id="UP000276437">
    <property type="component" value="Chromosome"/>
</dbReference>